<dbReference type="PROSITE" id="PS50928">
    <property type="entry name" value="ABC_TM1"/>
    <property type="match status" value="1"/>
</dbReference>
<feature type="domain" description="ABC transmembrane type-1" evidence="8">
    <location>
        <begin position="67"/>
        <end position="256"/>
    </location>
</feature>
<dbReference type="RefSeq" id="WP_338266551.1">
    <property type="nucleotide sequence ID" value="NZ_AP027271.1"/>
</dbReference>
<keyword evidence="10" id="KW-1185">Reference proteome</keyword>
<keyword evidence="5 7" id="KW-1133">Transmembrane helix</keyword>
<feature type="transmembrane region" description="Helical" evidence="7">
    <location>
        <begin position="63"/>
        <end position="93"/>
    </location>
</feature>
<gene>
    <name evidence="9" type="ORF">MACH16_13850</name>
</gene>
<keyword evidence="2 7" id="KW-0813">Transport</keyword>
<feature type="transmembrane region" description="Helical" evidence="7">
    <location>
        <begin position="105"/>
        <end position="125"/>
    </location>
</feature>
<dbReference type="Pfam" id="PF12911">
    <property type="entry name" value="OppC_N"/>
    <property type="match status" value="1"/>
</dbReference>
<dbReference type="PANTHER" id="PTHR43386">
    <property type="entry name" value="OLIGOPEPTIDE TRANSPORT SYSTEM PERMEASE PROTEIN APPC"/>
    <property type="match status" value="1"/>
</dbReference>
<sequence>MKMIKSQWVGLFILLVLLAFSLLGIVFSPHSISQQDLNAIMEPPSAAHWLGTDHFGRSMMTRMAHAIGLSFALSVLCVLTSSLVGTTFGVWAVWGGKKVDSALNVMVNILLALPGLVVVLLLAAIVPGSFLMLYLAISLVQWVEYFRVVRAVTQGVIQSPARQSSEMMGFGRWYQFKRHIWPAISPSVFTLAAFGGANAILTMASLGFVYVGIQPPMAELGLMTVELFPYYSEAPWLLALPLMVIALLVFSFHLLAGKRA</sequence>
<dbReference type="InterPro" id="IPR050366">
    <property type="entry name" value="BP-dependent_transpt_permease"/>
</dbReference>
<protein>
    <submittedName>
        <fullName evidence="9">ABC transporter permease</fullName>
    </submittedName>
</protein>
<dbReference type="Gene3D" id="1.10.3720.10">
    <property type="entry name" value="MetI-like"/>
    <property type="match status" value="1"/>
</dbReference>
<accession>A0ABM8FC25</accession>
<dbReference type="InterPro" id="IPR000515">
    <property type="entry name" value="MetI-like"/>
</dbReference>
<evidence type="ECO:0000256" key="7">
    <source>
        <dbReference type="RuleBase" id="RU363032"/>
    </source>
</evidence>
<name>A0ABM8FC25_9GAMM</name>
<evidence type="ECO:0000256" key="2">
    <source>
        <dbReference type="ARBA" id="ARBA00022448"/>
    </source>
</evidence>
<feature type="transmembrane region" description="Helical" evidence="7">
    <location>
        <begin position="131"/>
        <end position="149"/>
    </location>
</feature>
<evidence type="ECO:0000256" key="5">
    <source>
        <dbReference type="ARBA" id="ARBA00022989"/>
    </source>
</evidence>
<comment type="subcellular location">
    <subcellularLocation>
        <location evidence="1 7">Cell membrane</location>
        <topology evidence="1 7">Multi-pass membrane protein</topology>
    </subcellularLocation>
</comment>
<dbReference type="Proteomes" id="UP001307608">
    <property type="component" value="Chromosome"/>
</dbReference>
<dbReference type="SUPFAM" id="SSF161098">
    <property type="entry name" value="MetI-like"/>
    <property type="match status" value="1"/>
</dbReference>
<comment type="similarity">
    <text evidence="7">Belongs to the binding-protein-dependent transport system permease family.</text>
</comment>
<keyword evidence="6 7" id="KW-0472">Membrane</keyword>
<evidence type="ECO:0000259" key="8">
    <source>
        <dbReference type="PROSITE" id="PS50928"/>
    </source>
</evidence>
<evidence type="ECO:0000313" key="9">
    <source>
        <dbReference type="EMBL" id="BDX02637.1"/>
    </source>
</evidence>
<dbReference type="InterPro" id="IPR035906">
    <property type="entry name" value="MetI-like_sf"/>
</dbReference>
<dbReference type="CDD" id="cd06261">
    <property type="entry name" value="TM_PBP2"/>
    <property type="match status" value="1"/>
</dbReference>
<evidence type="ECO:0000256" key="4">
    <source>
        <dbReference type="ARBA" id="ARBA00022692"/>
    </source>
</evidence>
<dbReference type="Pfam" id="PF00528">
    <property type="entry name" value="BPD_transp_1"/>
    <property type="match status" value="1"/>
</dbReference>
<proteinExistence type="inferred from homology"/>
<reference evidence="9 10" key="1">
    <citation type="submission" date="2023-01" db="EMBL/GenBank/DDBJ databases">
        <title>Complete genome sequence of Marinomonas pontica strain 200518_36.</title>
        <authorList>
            <person name="Ueki S."/>
            <person name="Gajardo G."/>
            <person name="Maruyama F."/>
        </authorList>
    </citation>
    <scope>NUCLEOTIDE SEQUENCE [LARGE SCALE GENOMIC DNA]</scope>
    <source>
        <strain evidence="9 10">200518_36</strain>
    </source>
</reference>
<evidence type="ECO:0000256" key="3">
    <source>
        <dbReference type="ARBA" id="ARBA00022475"/>
    </source>
</evidence>
<evidence type="ECO:0000313" key="10">
    <source>
        <dbReference type="Proteomes" id="UP001307608"/>
    </source>
</evidence>
<organism evidence="9 10">
    <name type="scientific">Marinomonas pontica</name>
    <dbReference type="NCBI Taxonomy" id="264739"/>
    <lineage>
        <taxon>Bacteria</taxon>
        <taxon>Pseudomonadati</taxon>
        <taxon>Pseudomonadota</taxon>
        <taxon>Gammaproteobacteria</taxon>
        <taxon>Oceanospirillales</taxon>
        <taxon>Oceanospirillaceae</taxon>
        <taxon>Marinomonas</taxon>
    </lineage>
</organism>
<dbReference type="PANTHER" id="PTHR43386:SF1">
    <property type="entry name" value="D,D-DIPEPTIDE TRANSPORT SYSTEM PERMEASE PROTEIN DDPC-RELATED"/>
    <property type="match status" value="1"/>
</dbReference>
<keyword evidence="3" id="KW-1003">Cell membrane</keyword>
<dbReference type="InterPro" id="IPR025966">
    <property type="entry name" value="OppC_N"/>
</dbReference>
<keyword evidence="4 7" id="KW-0812">Transmembrane</keyword>
<evidence type="ECO:0000256" key="1">
    <source>
        <dbReference type="ARBA" id="ARBA00004651"/>
    </source>
</evidence>
<dbReference type="EMBL" id="AP027271">
    <property type="protein sequence ID" value="BDX02637.1"/>
    <property type="molecule type" value="Genomic_DNA"/>
</dbReference>
<feature type="transmembrane region" description="Helical" evidence="7">
    <location>
        <begin position="236"/>
        <end position="256"/>
    </location>
</feature>
<feature type="transmembrane region" description="Helical" evidence="7">
    <location>
        <begin position="188"/>
        <end position="213"/>
    </location>
</feature>
<evidence type="ECO:0000256" key="6">
    <source>
        <dbReference type="ARBA" id="ARBA00023136"/>
    </source>
</evidence>